<dbReference type="InterPro" id="IPR009686">
    <property type="entry name" value="Senescence/spartin_C"/>
</dbReference>
<feature type="compositionally biased region" description="Low complexity" evidence="1">
    <location>
        <begin position="218"/>
        <end position="238"/>
    </location>
</feature>
<dbReference type="Pfam" id="PF06911">
    <property type="entry name" value="Senescence"/>
    <property type="match status" value="1"/>
</dbReference>
<dbReference type="GO" id="GO:0005886">
    <property type="term" value="C:plasma membrane"/>
    <property type="evidence" value="ECO:0007669"/>
    <property type="project" value="TreeGrafter"/>
</dbReference>
<evidence type="ECO:0000259" key="2">
    <source>
        <dbReference type="Pfam" id="PF06911"/>
    </source>
</evidence>
<accession>A0AAV2GUB5</accession>
<evidence type="ECO:0000256" key="1">
    <source>
        <dbReference type="SAM" id="MobiDB-lite"/>
    </source>
</evidence>
<reference evidence="3 4" key="1">
    <citation type="submission" date="2024-04" db="EMBL/GenBank/DDBJ databases">
        <authorList>
            <person name="Fracassetti M."/>
        </authorList>
    </citation>
    <scope>NUCLEOTIDE SEQUENCE [LARGE SCALE GENOMIC DNA]</scope>
</reference>
<keyword evidence="4" id="KW-1185">Reference proteome</keyword>
<feature type="domain" description="Senescence" evidence="2">
    <location>
        <begin position="247"/>
        <end position="369"/>
    </location>
</feature>
<protein>
    <recommendedName>
        <fullName evidence="2">Senescence domain-containing protein</fullName>
    </recommendedName>
</protein>
<dbReference type="AlphaFoldDB" id="A0AAV2GUB5"/>
<organism evidence="3 4">
    <name type="scientific">Linum trigynum</name>
    <dbReference type="NCBI Taxonomy" id="586398"/>
    <lineage>
        <taxon>Eukaryota</taxon>
        <taxon>Viridiplantae</taxon>
        <taxon>Streptophyta</taxon>
        <taxon>Embryophyta</taxon>
        <taxon>Tracheophyta</taxon>
        <taxon>Spermatophyta</taxon>
        <taxon>Magnoliopsida</taxon>
        <taxon>eudicotyledons</taxon>
        <taxon>Gunneridae</taxon>
        <taxon>Pentapetalae</taxon>
        <taxon>rosids</taxon>
        <taxon>fabids</taxon>
        <taxon>Malpighiales</taxon>
        <taxon>Linaceae</taxon>
        <taxon>Linum</taxon>
    </lineage>
</organism>
<dbReference type="EMBL" id="OZ034822">
    <property type="protein sequence ID" value="CAL1414299.1"/>
    <property type="molecule type" value="Genomic_DNA"/>
</dbReference>
<proteinExistence type="predicted"/>
<dbReference type="PANTHER" id="PTHR21068">
    <property type="entry name" value="SPARTIN"/>
    <property type="match status" value="1"/>
</dbReference>
<sequence>MSHFRMTRSSSQLNTPPKPKPTTKQETVLKIPGCTAYLVDEGEALELASGDFTIARVVAPNNSGGFPLATVVKVGGHLQWPLTRDEPVVKLDSRHYLFSLPMRRGGRPLSYGLTFPRHVSTKIAAVLDSFLAENSCFSGSGSPVSSSSGSSSSSNLEWKQLAPRVEDYNNVLARGIAEGTGQIVRGIFMCSNVYSNLVHSCAEMILNGGGGGGKGDRVSYGGAPPAGGMNSSKKSNGGAKSGGGPNQNSLKRVRDLSKMTEEVSKAMLDGANVASSSVMAPLLNSQAGKLLLASLPGEVIFASLDAINKILDAAEAAEKQALAATTAATTRVVSQRYGEGAAETTGDVLATAGHATNTAWNVVKFRRAVNPAKSAASTAVLRNSTSSWK</sequence>
<evidence type="ECO:0000313" key="4">
    <source>
        <dbReference type="Proteomes" id="UP001497516"/>
    </source>
</evidence>
<feature type="region of interest" description="Disordered" evidence="1">
    <location>
        <begin position="211"/>
        <end position="251"/>
    </location>
</feature>
<feature type="region of interest" description="Disordered" evidence="1">
    <location>
        <begin position="1"/>
        <end position="25"/>
    </location>
</feature>
<dbReference type="InterPro" id="IPR045036">
    <property type="entry name" value="Spartin-like"/>
</dbReference>
<dbReference type="PANTHER" id="PTHR21068:SF36">
    <property type="entry name" value="SENESCENCE_DEHYDRATION-ASSOCIATED PROTEIN-LIKE PROTEIN"/>
    <property type="match status" value="1"/>
</dbReference>
<dbReference type="Proteomes" id="UP001497516">
    <property type="component" value="Chromosome 9"/>
</dbReference>
<name>A0AAV2GUB5_9ROSI</name>
<evidence type="ECO:0000313" key="3">
    <source>
        <dbReference type="EMBL" id="CAL1414299.1"/>
    </source>
</evidence>
<gene>
    <name evidence="3" type="ORF">LTRI10_LOCUS53470</name>
</gene>